<organism evidence="3 4">
    <name type="scientific">Heligmosomoides polygyrus</name>
    <name type="common">Parasitic roundworm</name>
    <dbReference type="NCBI Taxonomy" id="6339"/>
    <lineage>
        <taxon>Eukaryota</taxon>
        <taxon>Metazoa</taxon>
        <taxon>Ecdysozoa</taxon>
        <taxon>Nematoda</taxon>
        <taxon>Chromadorea</taxon>
        <taxon>Rhabditida</taxon>
        <taxon>Rhabditina</taxon>
        <taxon>Rhabditomorpha</taxon>
        <taxon>Strongyloidea</taxon>
        <taxon>Heligmosomidae</taxon>
        <taxon>Heligmosomoides</taxon>
    </lineage>
</organism>
<dbReference type="Proteomes" id="UP000050761">
    <property type="component" value="Unassembled WGS sequence"/>
</dbReference>
<feature type="compositionally biased region" description="Polar residues" evidence="1">
    <location>
        <begin position="35"/>
        <end position="64"/>
    </location>
</feature>
<proteinExistence type="predicted"/>
<protein>
    <submittedName>
        <fullName evidence="4">SMP domain-containing protein</fullName>
    </submittedName>
</protein>
<keyword evidence="3" id="KW-1185">Reference proteome</keyword>
<evidence type="ECO:0000313" key="4">
    <source>
        <dbReference type="WBParaSite" id="HPBE_0001354901-mRNA-1"/>
    </source>
</evidence>
<accession>A0A3P8DK11</accession>
<evidence type="ECO:0000313" key="2">
    <source>
        <dbReference type="EMBL" id="VDO96562.1"/>
    </source>
</evidence>
<dbReference type="AlphaFoldDB" id="A0A183FY56"/>
<reference evidence="2 3" key="1">
    <citation type="submission" date="2018-11" db="EMBL/GenBank/DDBJ databases">
        <authorList>
            <consortium name="Pathogen Informatics"/>
        </authorList>
    </citation>
    <scope>NUCLEOTIDE SEQUENCE [LARGE SCALE GENOMIC DNA]</scope>
</reference>
<evidence type="ECO:0000313" key="3">
    <source>
        <dbReference type="Proteomes" id="UP000050761"/>
    </source>
</evidence>
<accession>A0A183FY56</accession>
<sequence>MKVSDEGHERVKPSEDLAEQFDAIATAGVRREEAQATTRKNQFESPSMENMPSRQIEPGTNTGSFKGPAVGNPQPQSCGEATVETEPGK</sequence>
<evidence type="ECO:0000256" key="1">
    <source>
        <dbReference type="SAM" id="MobiDB-lite"/>
    </source>
</evidence>
<dbReference type="EMBL" id="UZAH01027964">
    <property type="protein sequence ID" value="VDO96562.1"/>
    <property type="molecule type" value="Genomic_DNA"/>
</dbReference>
<name>A0A183FY56_HELPZ</name>
<gene>
    <name evidence="2" type="ORF">HPBE_LOCUS13550</name>
</gene>
<dbReference type="WBParaSite" id="HPBE_0001354901-mRNA-1">
    <property type="protein sequence ID" value="HPBE_0001354901-mRNA-1"/>
    <property type="gene ID" value="HPBE_0001354901"/>
</dbReference>
<reference evidence="4" key="2">
    <citation type="submission" date="2019-09" db="UniProtKB">
        <authorList>
            <consortium name="WormBaseParasite"/>
        </authorList>
    </citation>
    <scope>IDENTIFICATION</scope>
</reference>
<feature type="region of interest" description="Disordered" evidence="1">
    <location>
        <begin position="28"/>
        <end position="89"/>
    </location>
</feature>